<reference evidence="10 11" key="1">
    <citation type="submission" date="2019-03" db="EMBL/GenBank/DDBJ databases">
        <title>Genomic Encyclopedia of Type Strains, Phase IV (KMG-IV): sequencing the most valuable type-strain genomes for metagenomic binning, comparative biology and taxonomic classification.</title>
        <authorList>
            <person name="Goeker M."/>
        </authorList>
    </citation>
    <scope>NUCLEOTIDE SEQUENCE [LARGE SCALE GENOMIC DNA]</scope>
    <source>
        <strain evidence="10 11">DSM 11170</strain>
    </source>
</reference>
<keyword evidence="7 9" id="KW-0378">Hydrolase</keyword>
<dbReference type="PANTHER" id="PTHR46986:SF1">
    <property type="entry name" value="ENDORIBONUCLEASE YBEY, CHLOROPLASTIC"/>
    <property type="match status" value="1"/>
</dbReference>
<dbReference type="GO" id="GO:0008270">
    <property type="term" value="F:zinc ion binding"/>
    <property type="evidence" value="ECO:0007669"/>
    <property type="project" value="UniProtKB-UniRule"/>
</dbReference>
<dbReference type="GO" id="GO:0004222">
    <property type="term" value="F:metalloendopeptidase activity"/>
    <property type="evidence" value="ECO:0007669"/>
    <property type="project" value="InterPro"/>
</dbReference>
<comment type="similarity">
    <text evidence="1 9">Belongs to the endoribonuclease YbeY family.</text>
</comment>
<dbReference type="EC" id="3.1.-.-" evidence="9"/>
<gene>
    <name evidence="9" type="primary">ybeY</name>
    <name evidence="10" type="ORF">EDD73_11164</name>
</gene>
<evidence type="ECO:0000256" key="4">
    <source>
        <dbReference type="ARBA" id="ARBA00022722"/>
    </source>
</evidence>
<dbReference type="NCBIfam" id="TIGR00043">
    <property type="entry name" value="rRNA maturation RNase YbeY"/>
    <property type="match status" value="1"/>
</dbReference>
<keyword evidence="3 9" id="KW-0698">rRNA processing</keyword>
<feature type="binding site" evidence="9">
    <location>
        <position position="128"/>
    </location>
    <ligand>
        <name>Zn(2+)</name>
        <dbReference type="ChEBI" id="CHEBI:29105"/>
        <note>catalytic</note>
    </ligand>
</feature>
<keyword evidence="6 9" id="KW-0255">Endonuclease</keyword>
<evidence type="ECO:0000256" key="6">
    <source>
        <dbReference type="ARBA" id="ARBA00022759"/>
    </source>
</evidence>
<evidence type="ECO:0000256" key="8">
    <source>
        <dbReference type="ARBA" id="ARBA00022833"/>
    </source>
</evidence>
<keyword evidence="11" id="KW-1185">Reference proteome</keyword>
<evidence type="ECO:0000256" key="7">
    <source>
        <dbReference type="ARBA" id="ARBA00022801"/>
    </source>
</evidence>
<dbReference type="GO" id="GO:0004521">
    <property type="term" value="F:RNA endonuclease activity"/>
    <property type="evidence" value="ECO:0007669"/>
    <property type="project" value="UniProtKB-UniRule"/>
</dbReference>
<protein>
    <recommendedName>
        <fullName evidence="9">Endoribonuclease YbeY</fullName>
        <ecNumber evidence="9">3.1.-.-</ecNumber>
    </recommendedName>
</protein>
<dbReference type="PROSITE" id="PS01306">
    <property type="entry name" value="UPF0054"/>
    <property type="match status" value="1"/>
</dbReference>
<feature type="binding site" evidence="9">
    <location>
        <position position="138"/>
    </location>
    <ligand>
        <name>Zn(2+)</name>
        <dbReference type="ChEBI" id="CHEBI:29105"/>
        <note>catalytic</note>
    </ligand>
</feature>
<evidence type="ECO:0000256" key="1">
    <source>
        <dbReference type="ARBA" id="ARBA00010875"/>
    </source>
</evidence>
<dbReference type="GO" id="GO:0005737">
    <property type="term" value="C:cytoplasm"/>
    <property type="evidence" value="ECO:0007669"/>
    <property type="project" value="UniProtKB-SubCell"/>
</dbReference>
<comment type="cofactor">
    <cofactor evidence="9">
        <name>Zn(2+)</name>
        <dbReference type="ChEBI" id="CHEBI:29105"/>
    </cofactor>
    <text evidence="9">Binds 1 zinc ion.</text>
</comment>
<dbReference type="InterPro" id="IPR002036">
    <property type="entry name" value="YbeY"/>
</dbReference>
<dbReference type="RefSeq" id="WP_131919203.1">
    <property type="nucleotide sequence ID" value="NZ_JAOQNU010000011.1"/>
</dbReference>
<dbReference type="SUPFAM" id="SSF55486">
    <property type="entry name" value="Metalloproteases ('zincins'), catalytic domain"/>
    <property type="match status" value="1"/>
</dbReference>
<proteinExistence type="inferred from homology"/>
<dbReference type="Gene3D" id="3.40.390.30">
    <property type="entry name" value="Metalloproteases ('zincins'), catalytic domain"/>
    <property type="match status" value="1"/>
</dbReference>
<keyword evidence="5 9" id="KW-0479">Metal-binding</keyword>
<keyword evidence="9" id="KW-0963">Cytoplasm</keyword>
<feature type="binding site" evidence="9">
    <location>
        <position position="132"/>
    </location>
    <ligand>
        <name>Zn(2+)</name>
        <dbReference type="ChEBI" id="CHEBI:29105"/>
        <note>catalytic</note>
    </ligand>
</feature>
<evidence type="ECO:0000313" key="10">
    <source>
        <dbReference type="EMBL" id="TCP64212.1"/>
    </source>
</evidence>
<keyword evidence="2 9" id="KW-0690">Ribosome biogenesis</keyword>
<sequence length="163" mass="18632">MELYIVDERDVNMTEEEVEAWQEMLEQLALLCLEEVGYPPEDAEISLLLTTDQGIAVLNQQYRGMEGPTDVLSFAMREMGEGEELFDIDELNEDDMLGDIVISIDTAMRQAEEYGHPLEREVGFLFVHGLLHLLGYDHKGEEDTELMQGLERKVLSSYGLTRE</sequence>
<evidence type="ECO:0000256" key="9">
    <source>
        <dbReference type="HAMAP-Rule" id="MF_00009"/>
    </source>
</evidence>
<organism evidence="10 11">
    <name type="scientific">Heliophilum fasciatum</name>
    <dbReference type="NCBI Taxonomy" id="35700"/>
    <lineage>
        <taxon>Bacteria</taxon>
        <taxon>Bacillati</taxon>
        <taxon>Bacillota</taxon>
        <taxon>Clostridia</taxon>
        <taxon>Eubacteriales</taxon>
        <taxon>Heliobacteriaceae</taxon>
        <taxon>Heliophilum</taxon>
    </lineage>
</organism>
<evidence type="ECO:0000313" key="11">
    <source>
        <dbReference type="Proteomes" id="UP000294813"/>
    </source>
</evidence>
<evidence type="ECO:0000256" key="2">
    <source>
        <dbReference type="ARBA" id="ARBA00022517"/>
    </source>
</evidence>
<evidence type="ECO:0000256" key="5">
    <source>
        <dbReference type="ARBA" id="ARBA00022723"/>
    </source>
</evidence>
<dbReference type="AlphaFoldDB" id="A0A4R2RK10"/>
<accession>A0A4R2RK10</accession>
<keyword evidence="8 9" id="KW-0862">Zinc</keyword>
<dbReference type="OrthoDB" id="9807740at2"/>
<dbReference type="EMBL" id="SLXT01000011">
    <property type="protein sequence ID" value="TCP64212.1"/>
    <property type="molecule type" value="Genomic_DNA"/>
</dbReference>
<comment type="caution">
    <text evidence="10">The sequence shown here is derived from an EMBL/GenBank/DDBJ whole genome shotgun (WGS) entry which is preliminary data.</text>
</comment>
<dbReference type="Proteomes" id="UP000294813">
    <property type="component" value="Unassembled WGS sequence"/>
</dbReference>
<dbReference type="PANTHER" id="PTHR46986">
    <property type="entry name" value="ENDORIBONUCLEASE YBEY, CHLOROPLASTIC"/>
    <property type="match status" value="1"/>
</dbReference>
<dbReference type="Pfam" id="PF02130">
    <property type="entry name" value="YbeY"/>
    <property type="match status" value="1"/>
</dbReference>
<name>A0A4R2RK10_9FIRM</name>
<dbReference type="GO" id="GO:0006364">
    <property type="term" value="P:rRNA processing"/>
    <property type="evidence" value="ECO:0007669"/>
    <property type="project" value="UniProtKB-UniRule"/>
</dbReference>
<comment type="function">
    <text evidence="9">Single strand-specific metallo-endoribonuclease involved in late-stage 70S ribosome quality control and in maturation of the 3' terminus of the 16S rRNA.</text>
</comment>
<comment type="subcellular location">
    <subcellularLocation>
        <location evidence="9">Cytoplasm</location>
    </subcellularLocation>
</comment>
<keyword evidence="4 9" id="KW-0540">Nuclease</keyword>
<dbReference type="HAMAP" id="MF_00009">
    <property type="entry name" value="Endoribonucl_YbeY"/>
    <property type="match status" value="1"/>
</dbReference>
<dbReference type="InterPro" id="IPR020549">
    <property type="entry name" value="YbeY_CS"/>
</dbReference>
<evidence type="ECO:0000256" key="3">
    <source>
        <dbReference type="ARBA" id="ARBA00022552"/>
    </source>
</evidence>
<dbReference type="InterPro" id="IPR023091">
    <property type="entry name" value="MetalPrtase_cat_dom_sf_prd"/>
</dbReference>